<evidence type="ECO:0000259" key="6">
    <source>
        <dbReference type="Pfam" id="PF07980"/>
    </source>
</evidence>
<dbReference type="GeneID" id="86891215"/>
<keyword evidence="4" id="KW-0472">Membrane</keyword>
<evidence type="ECO:0000256" key="1">
    <source>
        <dbReference type="ARBA" id="ARBA00004442"/>
    </source>
</evidence>
<feature type="domain" description="RagB/SusD" evidence="6">
    <location>
        <begin position="354"/>
        <end position="482"/>
    </location>
</feature>
<dbReference type="Pfam" id="PF07980">
    <property type="entry name" value="SusD_RagB"/>
    <property type="match status" value="1"/>
</dbReference>
<evidence type="ECO:0000256" key="3">
    <source>
        <dbReference type="ARBA" id="ARBA00022729"/>
    </source>
</evidence>
<protein>
    <submittedName>
        <fullName evidence="9">RagB/SusD family nutrient uptake outer membrane protein</fullName>
    </submittedName>
</protein>
<dbReference type="AlphaFoldDB" id="A0A7X5YEX8"/>
<comment type="subcellular location">
    <subcellularLocation>
        <location evidence="1">Cell outer membrane</location>
    </subcellularLocation>
</comment>
<dbReference type="EMBL" id="JAATLI010000014">
    <property type="protein sequence ID" value="NJC19923.1"/>
    <property type="molecule type" value="Genomic_DNA"/>
</dbReference>
<evidence type="ECO:0000256" key="4">
    <source>
        <dbReference type="ARBA" id="ARBA00023136"/>
    </source>
</evidence>
<evidence type="ECO:0000313" key="9">
    <source>
        <dbReference type="EMBL" id="WOF12200.1"/>
    </source>
</evidence>
<evidence type="ECO:0000313" key="11">
    <source>
        <dbReference type="Proteomes" id="UP001302374"/>
    </source>
</evidence>
<evidence type="ECO:0000313" key="10">
    <source>
        <dbReference type="Proteomes" id="UP000576368"/>
    </source>
</evidence>
<reference evidence="9 11" key="1">
    <citation type="submission" date="2019-09" db="EMBL/GenBank/DDBJ databases">
        <title>Butyricimonas paravirosa DSM 105722 (=214-4 = JCM 18677 = CCUG 65563).</title>
        <authorList>
            <person name="Le Roy T."/>
            <person name="Cani P.D."/>
        </authorList>
    </citation>
    <scope>NUCLEOTIDE SEQUENCE [LARGE SCALE GENOMIC DNA]</scope>
    <source>
        <strain evidence="9 11">DSM 105722</strain>
    </source>
</reference>
<dbReference type="InterPro" id="IPR033985">
    <property type="entry name" value="SusD-like_N"/>
</dbReference>
<evidence type="ECO:0000256" key="2">
    <source>
        <dbReference type="ARBA" id="ARBA00006275"/>
    </source>
</evidence>
<dbReference type="CDD" id="cd08977">
    <property type="entry name" value="SusD"/>
    <property type="match status" value="1"/>
</dbReference>
<evidence type="ECO:0000313" key="8">
    <source>
        <dbReference type="EMBL" id="NJC19923.1"/>
    </source>
</evidence>
<accession>A0A7X5YEX8</accession>
<evidence type="ECO:0000256" key="5">
    <source>
        <dbReference type="ARBA" id="ARBA00023237"/>
    </source>
</evidence>
<keyword evidence="5" id="KW-0998">Cell outer membrane</keyword>
<dbReference type="Proteomes" id="UP001302374">
    <property type="component" value="Chromosome"/>
</dbReference>
<keyword evidence="11" id="KW-1185">Reference proteome</keyword>
<sequence length="482" mass="55751">MKGKICSLISVLFLTGCSDFLEERSQDEVRPSMVNDLEQILLGDGYQESNFYYATEIFTDNVESVGAQSAAEKSQHDKEKWLYMWRDNMFDEDGGGYDVRFWEAPYSSILGCNLVLDYLDDMKGDDDMRESIRGEALTLRAWYYLHLVNFFGIAYNQGNPEVDLGVPLKLDATVTGDFFARNTVKEVYEQIEKDLLEGNRLLSTYEYKRNFFRIDHLAAKAILSRMYLYMENWDKALAYADSVLMVKPDLFDMNSISLSRPNSSTASVYSTETPDEIIWGREYDRGFEVPGASLPPFSISSDLGGLYVKGEWANLVGRTVEDLRALYFYWKIDIMGNRAWKRIGITKGKGDLGGFQGIRTAELYLNRAEAYAQKFIIEGNDTYREAALADLNMLRKNRFNKEFYKEIDVVDKEELLDYCLTERRRELCGETNHRWCDLRRYGKTVKHVLVESELQEFEQNMSLFALPIPEDVLKQNPNLKQN</sequence>
<dbReference type="EMBL" id="CP043839">
    <property type="protein sequence ID" value="WOF12200.1"/>
    <property type="molecule type" value="Genomic_DNA"/>
</dbReference>
<organism evidence="8 10">
    <name type="scientific">Butyricimonas paravirosa</name>
    <dbReference type="NCBI Taxonomy" id="1472417"/>
    <lineage>
        <taxon>Bacteria</taxon>
        <taxon>Pseudomonadati</taxon>
        <taxon>Bacteroidota</taxon>
        <taxon>Bacteroidia</taxon>
        <taxon>Bacteroidales</taxon>
        <taxon>Odoribacteraceae</taxon>
        <taxon>Butyricimonas</taxon>
    </lineage>
</organism>
<gene>
    <name evidence="9" type="ORF">F1644_07935</name>
    <name evidence="8" type="ORF">GGR15_003566</name>
</gene>
<dbReference type="SUPFAM" id="SSF48452">
    <property type="entry name" value="TPR-like"/>
    <property type="match status" value="1"/>
</dbReference>
<proteinExistence type="inferred from homology"/>
<feature type="domain" description="SusD-like N-terminal" evidence="7">
    <location>
        <begin position="19"/>
        <end position="228"/>
    </location>
</feature>
<dbReference type="InterPro" id="IPR012944">
    <property type="entry name" value="SusD_RagB_dom"/>
</dbReference>
<dbReference type="GO" id="GO:0009279">
    <property type="term" value="C:cell outer membrane"/>
    <property type="evidence" value="ECO:0007669"/>
    <property type="project" value="UniProtKB-SubCell"/>
</dbReference>
<evidence type="ECO:0000259" key="7">
    <source>
        <dbReference type="Pfam" id="PF14322"/>
    </source>
</evidence>
<dbReference type="Pfam" id="PF14322">
    <property type="entry name" value="SusD-like_3"/>
    <property type="match status" value="1"/>
</dbReference>
<comment type="similarity">
    <text evidence="2">Belongs to the SusD family.</text>
</comment>
<reference evidence="8 10" key="2">
    <citation type="submission" date="2020-03" db="EMBL/GenBank/DDBJ databases">
        <title>Genomic Encyclopedia of Type Strains, Phase IV (KMG-IV): sequencing the most valuable type-strain genomes for metagenomic binning, comparative biology and taxonomic classification.</title>
        <authorList>
            <person name="Goeker M."/>
        </authorList>
    </citation>
    <scope>NUCLEOTIDE SEQUENCE [LARGE SCALE GENOMIC DNA]</scope>
    <source>
        <strain evidence="8 10">DSM 105722</strain>
    </source>
</reference>
<dbReference type="RefSeq" id="WP_118305661.1">
    <property type="nucleotide sequence ID" value="NZ_BMPA01000013.1"/>
</dbReference>
<name>A0A7X5YEX8_9BACT</name>
<dbReference type="Gene3D" id="1.25.40.390">
    <property type="match status" value="1"/>
</dbReference>
<dbReference type="InterPro" id="IPR011990">
    <property type="entry name" value="TPR-like_helical_dom_sf"/>
</dbReference>
<keyword evidence="3" id="KW-0732">Signal</keyword>
<dbReference type="Proteomes" id="UP000576368">
    <property type="component" value="Unassembled WGS sequence"/>
</dbReference>